<keyword evidence="2" id="KW-1185">Reference proteome</keyword>
<accession>A0ABD0YBW9</accession>
<dbReference type="EMBL" id="JBFDAA010000010">
    <property type="protein sequence ID" value="KAL1124731.1"/>
    <property type="molecule type" value="Genomic_DNA"/>
</dbReference>
<comment type="caution">
    <text evidence="1">The sequence shown here is derived from an EMBL/GenBank/DDBJ whole genome shotgun (WGS) entry which is preliminary data.</text>
</comment>
<protein>
    <submittedName>
        <fullName evidence="1">Uncharacterized protein</fullName>
    </submittedName>
</protein>
<proteinExistence type="predicted"/>
<gene>
    <name evidence="1" type="ORF">AAG570_001354</name>
</gene>
<evidence type="ECO:0000313" key="1">
    <source>
        <dbReference type="EMBL" id="KAL1124731.1"/>
    </source>
</evidence>
<dbReference type="AlphaFoldDB" id="A0ABD0YBW9"/>
<sequence length="206" mass="23380">MRDDSSEKRCQRCTCDIAAITWPAAYSKLMRVPEHYTVGQSVINRVIITSKRLYRQADTARRWGMVRHEKTETSEATSGRDVNSMAGNRLDAVHIRTSPDASFWQNSLGNTIKNLTFSYSLPVEELFSLLSTISQISPSSATKEHVSGAWAPIFSFERLRVITELYCDRNMFYQNMKQKKTEIGKCNLPPFCDCMSCRPSDIGSSD</sequence>
<evidence type="ECO:0000313" key="2">
    <source>
        <dbReference type="Proteomes" id="UP001558652"/>
    </source>
</evidence>
<dbReference type="Proteomes" id="UP001558652">
    <property type="component" value="Unassembled WGS sequence"/>
</dbReference>
<reference evidence="1 2" key="1">
    <citation type="submission" date="2024-07" db="EMBL/GenBank/DDBJ databases">
        <title>Chromosome-level genome assembly of the water stick insect Ranatra chinensis (Heteroptera: Nepidae).</title>
        <authorList>
            <person name="Liu X."/>
        </authorList>
    </citation>
    <scope>NUCLEOTIDE SEQUENCE [LARGE SCALE GENOMIC DNA]</scope>
    <source>
        <strain evidence="1">Cailab_2021Rc</strain>
        <tissue evidence="1">Muscle</tissue>
    </source>
</reference>
<name>A0ABD0YBW9_9HEMI</name>
<organism evidence="1 2">
    <name type="scientific">Ranatra chinensis</name>
    <dbReference type="NCBI Taxonomy" id="642074"/>
    <lineage>
        <taxon>Eukaryota</taxon>
        <taxon>Metazoa</taxon>
        <taxon>Ecdysozoa</taxon>
        <taxon>Arthropoda</taxon>
        <taxon>Hexapoda</taxon>
        <taxon>Insecta</taxon>
        <taxon>Pterygota</taxon>
        <taxon>Neoptera</taxon>
        <taxon>Paraneoptera</taxon>
        <taxon>Hemiptera</taxon>
        <taxon>Heteroptera</taxon>
        <taxon>Panheteroptera</taxon>
        <taxon>Nepomorpha</taxon>
        <taxon>Nepidae</taxon>
        <taxon>Ranatrinae</taxon>
        <taxon>Ranatra</taxon>
    </lineage>
</organism>